<reference evidence="8 9" key="1">
    <citation type="submission" date="2011-09" db="EMBL/GenBank/DDBJ databases">
        <title>The draft genome of Treponema saccharophilum DSM 2985.</title>
        <authorList>
            <consortium name="US DOE Joint Genome Institute (JGI-PGF)"/>
            <person name="Lucas S."/>
            <person name="Copeland A."/>
            <person name="Lapidus A."/>
            <person name="Glavina del Rio T."/>
            <person name="Dalin E."/>
            <person name="Tice H."/>
            <person name="Bruce D."/>
            <person name="Goodwin L."/>
            <person name="Pitluck S."/>
            <person name="Peters L."/>
            <person name="Kyrpides N."/>
            <person name="Mavromatis K."/>
            <person name="Ivanova N."/>
            <person name="Markowitz V."/>
            <person name="Cheng J.-F."/>
            <person name="Hugenholtz P."/>
            <person name="Woyke T."/>
            <person name="Wu D."/>
            <person name="Gronow S."/>
            <person name="Wellnitz S."/>
            <person name="Brambilla E."/>
            <person name="Klenk H.-P."/>
            <person name="Eisen J.A."/>
        </authorList>
    </citation>
    <scope>NUCLEOTIDE SEQUENCE [LARGE SCALE GENOMIC DNA]</scope>
    <source>
        <strain evidence="8 9">DSM 2985</strain>
    </source>
</reference>
<evidence type="ECO:0000256" key="6">
    <source>
        <dbReference type="ARBA" id="ARBA00022679"/>
    </source>
</evidence>
<evidence type="ECO:0000256" key="3">
    <source>
        <dbReference type="ARBA" id="ARBA00006171"/>
    </source>
</evidence>
<keyword evidence="6" id="KW-0808">Transferase</keyword>
<accession>H7EMC9</accession>
<dbReference type="Pfam" id="PF13419">
    <property type="entry name" value="HAD_2"/>
    <property type="match status" value="1"/>
</dbReference>
<dbReference type="GO" id="GO:0008171">
    <property type="term" value="F:O-methyltransferase activity"/>
    <property type="evidence" value="ECO:0007669"/>
    <property type="project" value="InterPro"/>
</dbReference>
<keyword evidence="5" id="KW-0489">Methyltransferase</keyword>
<dbReference type="InterPro" id="IPR006439">
    <property type="entry name" value="HAD-SF_hydro_IA"/>
</dbReference>
<dbReference type="STRING" id="907348.TresaDRAFT_0351"/>
<evidence type="ECO:0000313" key="9">
    <source>
        <dbReference type="Proteomes" id="UP000003571"/>
    </source>
</evidence>
<dbReference type="InterPro" id="IPR041492">
    <property type="entry name" value="HAD_2"/>
</dbReference>
<name>H7EMC9_9SPIR</name>
<protein>
    <recommendedName>
        <fullName evidence="4">phosphoglycolate phosphatase</fullName>
        <ecNumber evidence="4">3.1.3.18</ecNumber>
    </recommendedName>
</protein>
<dbReference type="InterPro" id="IPR050155">
    <property type="entry name" value="HAD-like_hydrolase_sf"/>
</dbReference>
<dbReference type="NCBIfam" id="TIGR01549">
    <property type="entry name" value="HAD-SF-IA-v1"/>
    <property type="match status" value="1"/>
</dbReference>
<dbReference type="InterPro" id="IPR036412">
    <property type="entry name" value="HAD-like_sf"/>
</dbReference>
<dbReference type="InterPro" id="IPR023214">
    <property type="entry name" value="HAD_sf"/>
</dbReference>
<gene>
    <name evidence="8" type="ORF">TresaDRAFT_0351</name>
</gene>
<evidence type="ECO:0000256" key="1">
    <source>
        <dbReference type="ARBA" id="ARBA00000830"/>
    </source>
</evidence>
<dbReference type="EC" id="3.1.3.18" evidence="4"/>
<organism evidence="8 9">
    <name type="scientific">Treponema saccharophilum DSM 2985</name>
    <dbReference type="NCBI Taxonomy" id="907348"/>
    <lineage>
        <taxon>Bacteria</taxon>
        <taxon>Pseudomonadati</taxon>
        <taxon>Spirochaetota</taxon>
        <taxon>Spirochaetia</taxon>
        <taxon>Spirochaetales</taxon>
        <taxon>Treponemataceae</taxon>
        <taxon>Treponema</taxon>
    </lineage>
</organism>
<dbReference type="PANTHER" id="PTHR43434">
    <property type="entry name" value="PHOSPHOGLYCOLATE PHOSPHATASE"/>
    <property type="match status" value="1"/>
</dbReference>
<dbReference type="Gene3D" id="3.40.50.150">
    <property type="entry name" value="Vaccinia Virus protein VP39"/>
    <property type="match status" value="1"/>
</dbReference>
<keyword evidence="7" id="KW-0949">S-adenosyl-L-methionine</keyword>
<keyword evidence="8" id="KW-0378">Hydrolase</keyword>
<dbReference type="PROSITE" id="PS51682">
    <property type="entry name" value="SAM_OMT_I"/>
    <property type="match status" value="1"/>
</dbReference>
<dbReference type="GO" id="GO:0008967">
    <property type="term" value="F:phosphoglycolate phosphatase activity"/>
    <property type="evidence" value="ECO:0007669"/>
    <property type="project" value="UniProtKB-EC"/>
</dbReference>
<comment type="similarity">
    <text evidence="3">Belongs to the HAD-like hydrolase superfamily. CbbY/CbbZ/Gph/YieH family.</text>
</comment>
<dbReference type="eggNOG" id="COG0546">
    <property type="taxonomic scope" value="Bacteria"/>
</dbReference>
<evidence type="ECO:0000256" key="5">
    <source>
        <dbReference type="ARBA" id="ARBA00022603"/>
    </source>
</evidence>
<dbReference type="PANTHER" id="PTHR43434:SF1">
    <property type="entry name" value="PHOSPHOGLYCOLATE PHOSPHATASE"/>
    <property type="match status" value="1"/>
</dbReference>
<evidence type="ECO:0000256" key="4">
    <source>
        <dbReference type="ARBA" id="ARBA00013078"/>
    </source>
</evidence>
<evidence type="ECO:0000256" key="7">
    <source>
        <dbReference type="ARBA" id="ARBA00022691"/>
    </source>
</evidence>
<dbReference type="Gene3D" id="1.10.150.240">
    <property type="entry name" value="Putative phosphatase, domain 2"/>
    <property type="match status" value="1"/>
</dbReference>
<comment type="pathway">
    <text evidence="2">Organic acid metabolism; glycolate biosynthesis; glycolate from 2-phosphoglycolate: step 1/1.</text>
</comment>
<dbReference type="PATRIC" id="fig|907348.3.peg.2106"/>
<dbReference type="GO" id="GO:0032259">
    <property type="term" value="P:methylation"/>
    <property type="evidence" value="ECO:0007669"/>
    <property type="project" value="UniProtKB-KW"/>
</dbReference>
<comment type="catalytic activity">
    <reaction evidence="1">
        <text>2-phosphoglycolate + H2O = glycolate + phosphate</text>
        <dbReference type="Rhea" id="RHEA:14369"/>
        <dbReference type="ChEBI" id="CHEBI:15377"/>
        <dbReference type="ChEBI" id="CHEBI:29805"/>
        <dbReference type="ChEBI" id="CHEBI:43474"/>
        <dbReference type="ChEBI" id="CHEBI:58033"/>
        <dbReference type="EC" id="3.1.3.18"/>
    </reaction>
</comment>
<dbReference type="Proteomes" id="UP000003571">
    <property type="component" value="Unassembled WGS sequence"/>
</dbReference>
<dbReference type="SUPFAM" id="SSF56784">
    <property type="entry name" value="HAD-like"/>
    <property type="match status" value="1"/>
</dbReference>
<comment type="caution">
    <text evidence="8">The sequence shown here is derived from an EMBL/GenBank/DDBJ whole genome shotgun (WGS) entry which is preliminary data.</text>
</comment>
<dbReference type="SFLD" id="SFLDG01129">
    <property type="entry name" value="C1.5:_HAD__Beta-PGM__Phosphata"/>
    <property type="match status" value="1"/>
</dbReference>
<dbReference type="GO" id="GO:0005829">
    <property type="term" value="C:cytosol"/>
    <property type="evidence" value="ECO:0007669"/>
    <property type="project" value="TreeGrafter"/>
</dbReference>
<evidence type="ECO:0000256" key="2">
    <source>
        <dbReference type="ARBA" id="ARBA00004818"/>
    </source>
</evidence>
<dbReference type="AlphaFoldDB" id="H7EMC9"/>
<dbReference type="InterPro" id="IPR029063">
    <property type="entry name" value="SAM-dependent_MTases_sf"/>
</dbReference>
<dbReference type="CDD" id="cd02440">
    <property type="entry name" value="AdoMet_MTases"/>
    <property type="match status" value="1"/>
</dbReference>
<dbReference type="SFLD" id="SFLDS00003">
    <property type="entry name" value="Haloacid_Dehalogenase"/>
    <property type="match status" value="1"/>
</dbReference>
<dbReference type="GO" id="GO:0006281">
    <property type="term" value="P:DNA repair"/>
    <property type="evidence" value="ECO:0007669"/>
    <property type="project" value="TreeGrafter"/>
</dbReference>
<sequence>MISLYVFDMDGTLIDSGEDIADCVNATLSHFGYFNIPTQELISFTGDGARALIIRALKSSTRGKFDETTESGKRKTEEILAWYLSYYGEHPVTKTKTYAGIPELLKVLSKKGKKCALLTNKPEHVARKILDIFGIAGYFSAVVCPESGFRKPDPRALEMTVRKINESCGTKFGKENTVMIGDSAVDIKCGKSFGCMTIACRDGLGKREELLAEKPDLVFAVASEVEKFIDLLSSENGATEIQKSAMENNVPIMQDEGSDFICDFIRKTGAREILEIGSAIGYSAIKFARTAPETRVTTIEIDDERFESARKNIDAAGLSGRIEIIHADALEYEIGDRKFDVIFIDAAKAQYERFFEKYKANLSEGGAIISDNLEFHGMVADPSLTRNHSTLQLVKKIRRYVEFLKANEEFTTEFISLGDGISISRRRKISS</sequence>
<dbReference type="OrthoDB" id="9799672at2"/>
<dbReference type="EMBL" id="AGRW01000051">
    <property type="protein sequence ID" value="EIC01214.1"/>
    <property type="molecule type" value="Genomic_DNA"/>
</dbReference>
<dbReference type="SUPFAM" id="SSF53335">
    <property type="entry name" value="S-adenosyl-L-methionine-dependent methyltransferases"/>
    <property type="match status" value="1"/>
</dbReference>
<dbReference type="eggNOG" id="COG4122">
    <property type="taxonomic scope" value="Bacteria"/>
</dbReference>
<dbReference type="Gene3D" id="3.40.50.1000">
    <property type="entry name" value="HAD superfamily/HAD-like"/>
    <property type="match status" value="1"/>
</dbReference>
<proteinExistence type="inferred from homology"/>
<dbReference type="Pfam" id="PF01596">
    <property type="entry name" value="Methyltransf_3"/>
    <property type="match status" value="1"/>
</dbReference>
<dbReference type="InterPro" id="IPR023198">
    <property type="entry name" value="PGP-like_dom2"/>
</dbReference>
<keyword evidence="9" id="KW-1185">Reference proteome</keyword>
<evidence type="ECO:0000313" key="8">
    <source>
        <dbReference type="EMBL" id="EIC01214.1"/>
    </source>
</evidence>
<dbReference type="InterPro" id="IPR002935">
    <property type="entry name" value="SAM_O-MeTrfase"/>
</dbReference>
<dbReference type="RefSeq" id="WP_002705436.1">
    <property type="nucleotide sequence ID" value="NZ_AGRW01000051.1"/>
</dbReference>